<evidence type="ECO:0000256" key="9">
    <source>
        <dbReference type="ARBA" id="ARBA00022840"/>
    </source>
</evidence>
<dbReference type="Pfam" id="PF00587">
    <property type="entry name" value="tRNA-synt_2b"/>
    <property type="match status" value="1"/>
</dbReference>
<dbReference type="Gene3D" id="3.30.54.20">
    <property type="match status" value="1"/>
</dbReference>
<feature type="binding site" evidence="14">
    <location>
        <position position="418"/>
    </location>
    <ligand>
        <name>Zn(2+)</name>
        <dbReference type="ChEBI" id="CHEBI:29105"/>
        <note>catalytic</note>
    </ligand>
</feature>
<dbReference type="CDD" id="cd00771">
    <property type="entry name" value="ThrRS_core"/>
    <property type="match status" value="1"/>
</dbReference>
<dbReference type="GO" id="GO:0006435">
    <property type="term" value="P:threonyl-tRNA aminoacylation"/>
    <property type="evidence" value="ECO:0007669"/>
    <property type="project" value="UniProtKB-UniRule"/>
</dbReference>
<keyword evidence="11 14" id="KW-0648">Protein biosynthesis</keyword>
<dbReference type="GeneID" id="77173106"/>
<proteinExistence type="inferred from homology"/>
<dbReference type="InterPro" id="IPR047246">
    <property type="entry name" value="ThrRS_anticodon"/>
</dbReference>
<keyword evidence="10 14" id="KW-0694">RNA-binding</keyword>
<evidence type="ECO:0000256" key="4">
    <source>
        <dbReference type="ARBA" id="ARBA00022555"/>
    </source>
</evidence>
<dbReference type="EC" id="6.1.1.3" evidence="14"/>
<dbReference type="Proteomes" id="UP001185922">
    <property type="component" value="Unassembled WGS sequence"/>
</dbReference>
<evidence type="ECO:0000256" key="12">
    <source>
        <dbReference type="ARBA" id="ARBA00023146"/>
    </source>
</evidence>
<dbReference type="InterPro" id="IPR018163">
    <property type="entry name" value="Thr/Ala-tRNA-synth_IIc_edit"/>
</dbReference>
<comment type="caution">
    <text evidence="17">The sequence shown here is derived from an EMBL/GenBank/DDBJ whole genome shotgun (WGS) entry which is preliminary data.</text>
</comment>
<dbReference type="SUPFAM" id="SSF55681">
    <property type="entry name" value="Class II aaRS and biotin synthetases"/>
    <property type="match status" value="1"/>
</dbReference>
<comment type="caution">
    <text evidence="14">Lacks conserved residue(s) required for the propagation of feature annotation.</text>
</comment>
<dbReference type="PROSITE" id="PS50862">
    <property type="entry name" value="AA_TRNA_LIGASE_II"/>
    <property type="match status" value="1"/>
</dbReference>
<gene>
    <name evidence="14 17" type="primary">thrS</name>
    <name evidence="17" type="ORF">R3Q15_01610</name>
</gene>
<dbReference type="NCBIfam" id="TIGR00418">
    <property type="entry name" value="thrS"/>
    <property type="match status" value="1"/>
</dbReference>
<dbReference type="GO" id="GO:0005524">
    <property type="term" value="F:ATP binding"/>
    <property type="evidence" value="ECO:0007669"/>
    <property type="project" value="UniProtKB-UniRule"/>
</dbReference>
<dbReference type="InterPro" id="IPR006195">
    <property type="entry name" value="aa-tRNA-synth_II"/>
</dbReference>
<dbReference type="SMART" id="SM00863">
    <property type="entry name" value="tRNA_SAD"/>
    <property type="match status" value="1"/>
</dbReference>
<dbReference type="GO" id="GO:0000049">
    <property type="term" value="F:tRNA binding"/>
    <property type="evidence" value="ECO:0007669"/>
    <property type="project" value="UniProtKB-KW"/>
</dbReference>
<dbReference type="Gene3D" id="3.30.930.10">
    <property type="entry name" value="Bira Bifunctional Protein, Domain 2"/>
    <property type="match status" value="1"/>
</dbReference>
<sequence>MPDDVQVTSPATIRVPAGTTAGTALRDHDLPNKGPDAIVVVRDAHGDLRDLSWAPAEDAEVEPVAADTETGRSVIRHSCAHVLAQAVQDLFPEAKLGIGPPIKDGFYYDFDVAEPFTPEDLKALEKKMKQIIKSGQRFSRRVYDSKDEARAELADEPFKLELIDDKGAADDAEVMEVGGGELSVYDNLNPRTGERIWCDLCRGPHVPTTKYIAAFKLTRSSAAYWRGDQDNADLQRVYGTAWESAEALDAHLELLAEAEKRDHRKLGAELDLFSFPDELGSGLPVFHPKGGIIRKEMEDYSRARHVAAGYEFVNTPHITKSHLYEVSGHLDWYRDGMFPPMHVDAEYDENGELRKPGQDYYLKPMNCPMHNLIFRGRGRSYRELPLRMFEFGSVYRYEKSGVIHGLTRVRGMTQDDAHIYCTQDQMRDELTSILTFVLGLLKDYGLDDFYLELSTKDPKKFVGSDEVWEAATNTLAEVAQASGLDLVPDPGGAAFYGPKISVQAKDALGRTWQMSTIQLDFNLPELFGLEYTASDGTKQRPVMIHRALFGSIERFFGVLTEHYAGAFPAWLSPVQVMGIPVAEAFADHLQGVVDALRAAGVRAEVDHSDDRMQKKIRNHTTGKVPFMLLAGERDVEAHAVSFRFRDGSQINGVPVGPAIAAITDWVASRRNESPTGELLEAKLGPVGAVDG</sequence>
<comment type="cofactor">
    <cofactor evidence="14">
        <name>Zn(2+)</name>
        <dbReference type="ChEBI" id="CHEBI:29105"/>
    </cofactor>
    <text evidence="14">Binds 1 zinc ion per subunit.</text>
</comment>
<evidence type="ECO:0000256" key="6">
    <source>
        <dbReference type="ARBA" id="ARBA00022723"/>
    </source>
</evidence>
<dbReference type="InterPro" id="IPR045864">
    <property type="entry name" value="aa-tRNA-synth_II/BPL/LPL"/>
</dbReference>
<dbReference type="SUPFAM" id="SSF52954">
    <property type="entry name" value="Class II aaRS ABD-related"/>
    <property type="match status" value="1"/>
</dbReference>
<feature type="binding site" evidence="14">
    <location>
        <position position="545"/>
    </location>
    <ligand>
        <name>Zn(2+)</name>
        <dbReference type="ChEBI" id="CHEBI:29105"/>
        <note>catalytic</note>
    </ligand>
</feature>
<comment type="subunit">
    <text evidence="14">Homodimer.</text>
</comment>
<feature type="domain" description="Aminoacyl-transfer RNA synthetases class-II family profile" evidence="15">
    <location>
        <begin position="293"/>
        <end position="568"/>
    </location>
</feature>
<keyword evidence="12 14" id="KW-0030">Aminoacyl-tRNA synthetase</keyword>
<protein>
    <recommendedName>
        <fullName evidence="14">Threonine--tRNA ligase</fullName>
        <ecNumber evidence="14">6.1.1.3</ecNumber>
    </recommendedName>
    <alternativeName>
        <fullName evidence="14">Threonyl-tRNA synthetase</fullName>
        <shortName evidence="14">ThrRS</shortName>
    </alternativeName>
</protein>
<dbReference type="InterPro" id="IPR002314">
    <property type="entry name" value="aa-tRNA-synt_IIb"/>
</dbReference>
<dbReference type="InterPro" id="IPR033728">
    <property type="entry name" value="ThrRS_core"/>
</dbReference>
<dbReference type="EMBL" id="JAWLKH010000001">
    <property type="protein sequence ID" value="MDV6310606.1"/>
    <property type="molecule type" value="Genomic_DNA"/>
</dbReference>
<dbReference type="PANTHER" id="PTHR11451:SF44">
    <property type="entry name" value="THREONINE--TRNA LIGASE, CHLOROPLASTIC_MITOCHONDRIAL 2"/>
    <property type="match status" value="1"/>
</dbReference>
<comment type="similarity">
    <text evidence="2 14">Belongs to the class-II aminoacyl-tRNA synthetase family.</text>
</comment>
<dbReference type="CDD" id="cd00860">
    <property type="entry name" value="ThrRS_anticodon"/>
    <property type="match status" value="1"/>
</dbReference>
<keyword evidence="3 14" id="KW-0963">Cytoplasm</keyword>
<keyword evidence="6 14" id="KW-0479">Metal-binding</keyword>
<dbReference type="InterPro" id="IPR002320">
    <property type="entry name" value="Thr-tRNA-ligase_IIa"/>
</dbReference>
<evidence type="ECO:0000256" key="14">
    <source>
        <dbReference type="HAMAP-Rule" id="MF_00184"/>
    </source>
</evidence>
<keyword evidence="4 14" id="KW-0820">tRNA-binding</keyword>
<dbReference type="InterPro" id="IPR004095">
    <property type="entry name" value="TGS"/>
</dbReference>
<dbReference type="SUPFAM" id="SSF55186">
    <property type="entry name" value="ThrRS/AlaRS common domain"/>
    <property type="match status" value="1"/>
</dbReference>
<evidence type="ECO:0000313" key="18">
    <source>
        <dbReference type="Proteomes" id="UP001185922"/>
    </source>
</evidence>
<evidence type="ECO:0000259" key="15">
    <source>
        <dbReference type="PROSITE" id="PS50862"/>
    </source>
</evidence>
<dbReference type="HAMAP" id="MF_00184">
    <property type="entry name" value="Thr_tRNA_synth"/>
    <property type="match status" value="1"/>
</dbReference>
<evidence type="ECO:0000256" key="3">
    <source>
        <dbReference type="ARBA" id="ARBA00022490"/>
    </source>
</evidence>
<feature type="domain" description="TGS" evidence="16">
    <location>
        <begin position="1"/>
        <end position="65"/>
    </location>
</feature>
<evidence type="ECO:0000256" key="2">
    <source>
        <dbReference type="ARBA" id="ARBA00008226"/>
    </source>
</evidence>
<dbReference type="PRINTS" id="PR01047">
    <property type="entry name" value="TRNASYNTHTHR"/>
</dbReference>
<evidence type="ECO:0000259" key="16">
    <source>
        <dbReference type="PROSITE" id="PS51880"/>
    </source>
</evidence>
<name>A0AAE4U6S0_9ACTN</name>
<keyword evidence="5 14" id="KW-0436">Ligase</keyword>
<evidence type="ECO:0000256" key="7">
    <source>
        <dbReference type="ARBA" id="ARBA00022741"/>
    </source>
</evidence>
<organism evidence="17 18">
    <name type="scientific">Gordonia amicalis</name>
    <dbReference type="NCBI Taxonomy" id="89053"/>
    <lineage>
        <taxon>Bacteria</taxon>
        <taxon>Bacillati</taxon>
        <taxon>Actinomycetota</taxon>
        <taxon>Actinomycetes</taxon>
        <taxon>Mycobacteriales</taxon>
        <taxon>Gordoniaceae</taxon>
        <taxon>Gordonia</taxon>
    </lineage>
</organism>
<dbReference type="Gene3D" id="3.40.50.800">
    <property type="entry name" value="Anticodon-binding domain"/>
    <property type="match status" value="1"/>
</dbReference>
<accession>A0AAE4U6S0</accession>
<dbReference type="PANTHER" id="PTHR11451">
    <property type="entry name" value="THREONINE-TRNA LIGASE"/>
    <property type="match status" value="1"/>
</dbReference>
<dbReference type="InterPro" id="IPR036621">
    <property type="entry name" value="Anticodon-bd_dom_sf"/>
</dbReference>
<feature type="binding site" evidence="14">
    <location>
        <position position="367"/>
    </location>
    <ligand>
        <name>Zn(2+)</name>
        <dbReference type="ChEBI" id="CHEBI:29105"/>
        <note>catalytic</note>
    </ligand>
</feature>
<dbReference type="GO" id="GO:0004829">
    <property type="term" value="F:threonine-tRNA ligase activity"/>
    <property type="evidence" value="ECO:0007669"/>
    <property type="project" value="UniProtKB-UniRule"/>
</dbReference>
<comment type="catalytic activity">
    <reaction evidence="13 14">
        <text>tRNA(Thr) + L-threonine + ATP = L-threonyl-tRNA(Thr) + AMP + diphosphate + H(+)</text>
        <dbReference type="Rhea" id="RHEA:24624"/>
        <dbReference type="Rhea" id="RHEA-COMP:9670"/>
        <dbReference type="Rhea" id="RHEA-COMP:9704"/>
        <dbReference type="ChEBI" id="CHEBI:15378"/>
        <dbReference type="ChEBI" id="CHEBI:30616"/>
        <dbReference type="ChEBI" id="CHEBI:33019"/>
        <dbReference type="ChEBI" id="CHEBI:57926"/>
        <dbReference type="ChEBI" id="CHEBI:78442"/>
        <dbReference type="ChEBI" id="CHEBI:78534"/>
        <dbReference type="ChEBI" id="CHEBI:456215"/>
        <dbReference type="EC" id="6.1.1.3"/>
    </reaction>
</comment>
<reference evidence="17" key="1">
    <citation type="submission" date="2023-10" db="EMBL/GenBank/DDBJ databases">
        <title>Development of a sustainable strategy for remediation of hydrocarbon-contaminated territories based on the waste exchange concept.</title>
        <authorList>
            <person name="Krivoruchko A."/>
        </authorList>
    </citation>
    <scope>NUCLEOTIDE SEQUENCE</scope>
    <source>
        <strain evidence="17">IEGM 1279</strain>
    </source>
</reference>
<comment type="subcellular location">
    <subcellularLocation>
        <location evidence="1 14">Cytoplasm</location>
    </subcellularLocation>
</comment>
<dbReference type="Pfam" id="PF07973">
    <property type="entry name" value="tRNA_SAD"/>
    <property type="match status" value="1"/>
</dbReference>
<evidence type="ECO:0000256" key="8">
    <source>
        <dbReference type="ARBA" id="ARBA00022833"/>
    </source>
</evidence>
<keyword evidence="9 14" id="KW-0067">ATP-binding</keyword>
<dbReference type="RefSeq" id="WP_191834384.1">
    <property type="nucleotide sequence ID" value="NZ_CP091855.1"/>
</dbReference>
<dbReference type="Pfam" id="PF03129">
    <property type="entry name" value="HGTP_anticodon"/>
    <property type="match status" value="1"/>
</dbReference>
<evidence type="ECO:0000313" key="17">
    <source>
        <dbReference type="EMBL" id="MDV6310606.1"/>
    </source>
</evidence>
<dbReference type="GO" id="GO:0046872">
    <property type="term" value="F:metal ion binding"/>
    <property type="evidence" value="ECO:0007669"/>
    <property type="project" value="UniProtKB-KW"/>
</dbReference>
<evidence type="ECO:0000256" key="1">
    <source>
        <dbReference type="ARBA" id="ARBA00004496"/>
    </source>
</evidence>
<evidence type="ECO:0000256" key="11">
    <source>
        <dbReference type="ARBA" id="ARBA00022917"/>
    </source>
</evidence>
<keyword evidence="8 14" id="KW-0862">Zinc</keyword>
<dbReference type="Gene3D" id="3.30.980.10">
    <property type="entry name" value="Threonyl-trna Synthetase, Chain A, domain 2"/>
    <property type="match status" value="1"/>
</dbReference>
<dbReference type="FunFam" id="3.40.50.800:FF:000001">
    <property type="entry name" value="Threonine--tRNA ligase"/>
    <property type="match status" value="1"/>
</dbReference>
<dbReference type="InterPro" id="IPR004154">
    <property type="entry name" value="Anticodon-bd"/>
</dbReference>
<dbReference type="PROSITE" id="PS51880">
    <property type="entry name" value="TGS"/>
    <property type="match status" value="1"/>
</dbReference>
<evidence type="ECO:0000256" key="10">
    <source>
        <dbReference type="ARBA" id="ARBA00022884"/>
    </source>
</evidence>
<evidence type="ECO:0000256" key="13">
    <source>
        <dbReference type="ARBA" id="ARBA00049515"/>
    </source>
</evidence>
<dbReference type="GO" id="GO:0005737">
    <property type="term" value="C:cytoplasm"/>
    <property type="evidence" value="ECO:0007669"/>
    <property type="project" value="UniProtKB-SubCell"/>
</dbReference>
<evidence type="ECO:0000256" key="5">
    <source>
        <dbReference type="ARBA" id="ARBA00022598"/>
    </source>
</evidence>
<dbReference type="AlphaFoldDB" id="A0AAE4U6S0"/>
<dbReference type="InterPro" id="IPR012947">
    <property type="entry name" value="tRNA_SAD"/>
</dbReference>
<keyword evidence="7 14" id="KW-0547">Nucleotide-binding</keyword>
<dbReference type="FunFam" id="3.30.54.20:FF:000003">
    <property type="entry name" value="Threonine--tRNA ligase"/>
    <property type="match status" value="1"/>
</dbReference>
<dbReference type="FunFam" id="3.30.930.10:FF:000019">
    <property type="entry name" value="Threonine--tRNA ligase"/>
    <property type="match status" value="1"/>
</dbReference>
<dbReference type="FunFam" id="3.30.980.10:FF:000005">
    <property type="entry name" value="Threonyl-tRNA synthetase, mitochondrial"/>
    <property type="match status" value="1"/>
</dbReference>